<protein>
    <submittedName>
        <fullName evidence="1">Uncharacterized protein</fullName>
    </submittedName>
</protein>
<accession>A0AAU8JNG3</accession>
<name>A0AAU8JNG3_9ACTN</name>
<dbReference type="RefSeq" id="WP_354637481.1">
    <property type="nucleotide sequence ID" value="NZ_CP159872.1"/>
</dbReference>
<evidence type="ECO:0000313" key="1">
    <source>
        <dbReference type="EMBL" id="XCM77781.1"/>
    </source>
</evidence>
<sequence>MGIFSSRGQGARPTPPPELVAQAAACPGGWVYEIATEYVDDPHGYVPPEAVRRGWEVGQDGVLTGEFRDNPRFGPPQDDFSRLTSPDHWLGWLGEDPALAVRESIAELLGEQVPGATVAWLKVTGDPRFFTGGRPHPGDEQRITVTRAGVAVPFALSVSAPGQRREVLWGVFSWAAVGLDQPEGRRDRLWFDLRMDADRAEELLRSRIYEVGGA</sequence>
<dbReference type="EMBL" id="CP159872">
    <property type="protein sequence ID" value="XCM77781.1"/>
    <property type="molecule type" value="Genomic_DNA"/>
</dbReference>
<reference evidence="1" key="1">
    <citation type="submission" date="2024-06" db="EMBL/GenBank/DDBJ databases">
        <title>The genome sequences of Kitasatospora sp. strain HUAS MG31.</title>
        <authorList>
            <person name="Mo P."/>
        </authorList>
    </citation>
    <scope>NUCLEOTIDE SEQUENCE</scope>
    <source>
        <strain evidence="1">HUAS MG31</strain>
    </source>
</reference>
<gene>
    <name evidence="1" type="ORF">ABWK59_01930</name>
</gene>
<dbReference type="KEGG" id="kcm:ABWK59_01930"/>
<proteinExistence type="predicted"/>
<organism evidence="1">
    <name type="scientific">Kitasatospora camelliae</name>
    <dbReference type="NCBI Taxonomy" id="3156397"/>
    <lineage>
        <taxon>Bacteria</taxon>
        <taxon>Bacillati</taxon>
        <taxon>Actinomycetota</taxon>
        <taxon>Actinomycetes</taxon>
        <taxon>Kitasatosporales</taxon>
        <taxon>Streptomycetaceae</taxon>
        <taxon>Kitasatospora</taxon>
    </lineage>
</organism>
<dbReference type="AlphaFoldDB" id="A0AAU8JNG3"/>